<feature type="domain" description="CYTH" evidence="2">
    <location>
        <begin position="3"/>
        <end position="189"/>
    </location>
</feature>
<dbReference type="PROSITE" id="PS51707">
    <property type="entry name" value="CYTH"/>
    <property type="match status" value="1"/>
</dbReference>
<dbReference type="PANTHER" id="PTHR21028">
    <property type="entry name" value="SI:CH211-156B7.4"/>
    <property type="match status" value="1"/>
</dbReference>
<dbReference type="EMBL" id="CP072642">
    <property type="protein sequence ID" value="QUV94346.1"/>
    <property type="molecule type" value="Genomic_DNA"/>
</dbReference>
<evidence type="ECO:0000313" key="4">
    <source>
        <dbReference type="Proteomes" id="UP000677668"/>
    </source>
</evidence>
<organism evidence="3 4">
    <name type="scientific">Chloracidobacterium sp. N</name>
    <dbReference type="NCBI Taxonomy" id="2821540"/>
    <lineage>
        <taxon>Bacteria</taxon>
        <taxon>Pseudomonadati</taxon>
        <taxon>Acidobacteriota</taxon>
        <taxon>Terriglobia</taxon>
        <taxon>Terriglobales</taxon>
        <taxon>Acidobacteriaceae</taxon>
        <taxon>Chloracidobacterium</taxon>
        <taxon>Chloracidobacterium aggregatum</taxon>
    </lineage>
</organism>
<evidence type="ECO:0000313" key="3">
    <source>
        <dbReference type="EMBL" id="QUV94346.1"/>
    </source>
</evidence>
<sequence>MSHIEAEIKLAGETFDELYQRLIAAGCTLELVTPRHFEDNWLFDTPTRSLLASRQALRVRLRDDLPQATLTHKGPPAGTAGNEAKGHQEQGRQAKVREEIELTVSDGRALMRLLERLGFEKVFRYQKFRTTYRLTHPTGLTLWAMFDETPIGWFLELEGDETTLERLVAQLGLGPGDYLTDAYPRLQAERCRAAGRPLEDMTFTLPTGNGR</sequence>
<dbReference type="CDD" id="cd07890">
    <property type="entry name" value="CYTH-like_AC_IV-like"/>
    <property type="match status" value="1"/>
</dbReference>
<dbReference type="InterPro" id="IPR033469">
    <property type="entry name" value="CYTH-like_dom_sf"/>
</dbReference>
<accession>A0ABX8B460</accession>
<dbReference type="Proteomes" id="UP000677668">
    <property type="component" value="Chromosome 1"/>
</dbReference>
<evidence type="ECO:0000259" key="2">
    <source>
        <dbReference type="PROSITE" id="PS51707"/>
    </source>
</evidence>
<evidence type="ECO:0000256" key="1">
    <source>
        <dbReference type="SAM" id="MobiDB-lite"/>
    </source>
</evidence>
<protein>
    <submittedName>
        <fullName evidence="3">Class IV adenylate cyclase</fullName>
    </submittedName>
</protein>
<feature type="region of interest" description="Disordered" evidence="1">
    <location>
        <begin position="68"/>
        <end position="95"/>
    </location>
</feature>
<keyword evidence="4" id="KW-1185">Reference proteome</keyword>
<reference evidence="3 4" key="1">
    <citation type="submission" date="2021-03" db="EMBL/GenBank/DDBJ databases">
        <title>Genomic and phenotypic characterization of Chloracidobacterium isolates provides evidence for multiple species.</title>
        <authorList>
            <person name="Saini M.K."/>
            <person name="Costas A.M.G."/>
            <person name="Tank M."/>
            <person name="Bryant D.A."/>
        </authorList>
    </citation>
    <scope>NUCLEOTIDE SEQUENCE [LARGE SCALE GENOMIC DNA]</scope>
    <source>
        <strain evidence="3 4">N</strain>
    </source>
</reference>
<dbReference type="Gene3D" id="2.40.320.10">
    <property type="entry name" value="Hypothetical Protein Pfu-838710-001"/>
    <property type="match status" value="1"/>
</dbReference>
<feature type="compositionally biased region" description="Basic and acidic residues" evidence="1">
    <location>
        <begin position="84"/>
        <end position="95"/>
    </location>
</feature>
<dbReference type="InterPro" id="IPR023577">
    <property type="entry name" value="CYTH_domain"/>
</dbReference>
<dbReference type="PANTHER" id="PTHR21028:SF2">
    <property type="entry name" value="CYTH DOMAIN-CONTAINING PROTEIN"/>
    <property type="match status" value="1"/>
</dbReference>
<proteinExistence type="predicted"/>
<dbReference type="Pfam" id="PF01928">
    <property type="entry name" value="CYTH"/>
    <property type="match status" value="1"/>
</dbReference>
<dbReference type="RefSeq" id="WP_211422647.1">
    <property type="nucleotide sequence ID" value="NZ_CP072642.1"/>
</dbReference>
<gene>
    <name evidence="3" type="ORF">J8C05_02545</name>
</gene>
<name>A0ABX8B460_9BACT</name>
<dbReference type="SUPFAM" id="SSF55154">
    <property type="entry name" value="CYTH-like phosphatases"/>
    <property type="match status" value="1"/>
</dbReference>
<dbReference type="InterPro" id="IPR008173">
    <property type="entry name" value="Adenylyl_cyclase_CyaB"/>
</dbReference>
<dbReference type="SMART" id="SM01118">
    <property type="entry name" value="CYTH"/>
    <property type="match status" value="1"/>
</dbReference>